<dbReference type="GO" id="GO:0006032">
    <property type="term" value="P:chitin catabolic process"/>
    <property type="evidence" value="ECO:0007669"/>
    <property type="project" value="UniProtKB-KW"/>
</dbReference>
<keyword evidence="8" id="KW-0325">Glycoprotein</keyword>
<evidence type="ECO:0000256" key="14">
    <source>
        <dbReference type="ARBA" id="ARBA00024056"/>
    </source>
</evidence>
<evidence type="ECO:0000256" key="11">
    <source>
        <dbReference type="ARBA" id="ARBA00023288"/>
    </source>
</evidence>
<evidence type="ECO:0000256" key="4">
    <source>
        <dbReference type="ARBA" id="ARBA00022622"/>
    </source>
</evidence>
<keyword evidence="5 16" id="KW-0732">Signal</keyword>
<evidence type="ECO:0000256" key="13">
    <source>
        <dbReference type="ARBA" id="ARBA00023326"/>
    </source>
</evidence>
<accession>A0A0F7SUR7</accession>
<dbReference type="Gene3D" id="3.20.20.370">
    <property type="entry name" value="Glycoside hydrolase/deacetylase"/>
    <property type="match status" value="1"/>
</dbReference>
<evidence type="ECO:0000256" key="2">
    <source>
        <dbReference type="ARBA" id="ARBA00004609"/>
    </source>
</evidence>
<keyword evidence="13" id="KW-0624">Polysaccharide degradation</keyword>
<comment type="subcellular location">
    <subcellularLocation>
        <location evidence="2">Cell membrane</location>
        <topology evidence="2">Lipid-anchor</topology>
        <topology evidence="2">GPI-anchor</topology>
    </subcellularLocation>
</comment>
<evidence type="ECO:0000313" key="18">
    <source>
        <dbReference type="EMBL" id="CED84454.1"/>
    </source>
</evidence>
<evidence type="ECO:0000256" key="3">
    <source>
        <dbReference type="ARBA" id="ARBA00022475"/>
    </source>
</evidence>
<evidence type="ECO:0000256" key="1">
    <source>
        <dbReference type="ARBA" id="ARBA00001941"/>
    </source>
</evidence>
<keyword evidence="12" id="KW-0961">Cell wall biogenesis/degradation</keyword>
<keyword evidence="3" id="KW-1003">Cell membrane</keyword>
<keyword evidence="4" id="KW-0336">GPI-anchor</keyword>
<dbReference type="InterPro" id="IPR002509">
    <property type="entry name" value="NODB_dom"/>
</dbReference>
<dbReference type="GO" id="GO:0000272">
    <property type="term" value="P:polysaccharide catabolic process"/>
    <property type="evidence" value="ECO:0007669"/>
    <property type="project" value="UniProtKB-KW"/>
</dbReference>
<dbReference type="PANTHER" id="PTHR10587:SF135">
    <property type="entry name" value="CHITIN DEACETYLASE 3"/>
    <property type="match status" value="1"/>
</dbReference>
<keyword evidence="9" id="KW-0119">Carbohydrate metabolism</keyword>
<dbReference type="GO" id="GO:0005886">
    <property type="term" value="C:plasma membrane"/>
    <property type="evidence" value="ECO:0007669"/>
    <property type="project" value="UniProtKB-SubCell"/>
</dbReference>
<keyword evidence="6" id="KW-0146">Chitin degradation</keyword>
<evidence type="ECO:0000256" key="6">
    <source>
        <dbReference type="ARBA" id="ARBA00023024"/>
    </source>
</evidence>
<keyword evidence="7" id="KW-0472">Membrane</keyword>
<organism evidence="18">
    <name type="scientific">Phaffia rhodozyma</name>
    <name type="common">Yeast</name>
    <name type="synonym">Xanthophyllomyces dendrorhous</name>
    <dbReference type="NCBI Taxonomy" id="264483"/>
    <lineage>
        <taxon>Eukaryota</taxon>
        <taxon>Fungi</taxon>
        <taxon>Dikarya</taxon>
        <taxon>Basidiomycota</taxon>
        <taxon>Agaricomycotina</taxon>
        <taxon>Tremellomycetes</taxon>
        <taxon>Cystofilobasidiales</taxon>
        <taxon>Mrakiaceae</taxon>
        <taxon>Phaffia</taxon>
    </lineage>
</organism>
<dbReference type="EC" id="3.5.1.41" evidence="14"/>
<evidence type="ECO:0000256" key="16">
    <source>
        <dbReference type="SAM" id="SignalP"/>
    </source>
</evidence>
<evidence type="ECO:0000256" key="5">
    <source>
        <dbReference type="ARBA" id="ARBA00022729"/>
    </source>
</evidence>
<dbReference type="AlphaFoldDB" id="A0A0F7SUR7"/>
<keyword evidence="11" id="KW-0449">Lipoprotein</keyword>
<name>A0A0F7SUR7_PHARH</name>
<dbReference type="GO" id="GO:0009272">
    <property type="term" value="P:fungal-type cell wall biogenesis"/>
    <property type="evidence" value="ECO:0007669"/>
    <property type="project" value="UniProtKB-ARBA"/>
</dbReference>
<dbReference type="PANTHER" id="PTHR10587">
    <property type="entry name" value="GLYCOSYL TRANSFERASE-RELATED"/>
    <property type="match status" value="1"/>
</dbReference>
<comment type="catalytic activity">
    <reaction evidence="15">
        <text>[(1-&gt;4)-N-acetyl-beta-D-glucosaminyl](n) + n H2O = chitosan + n acetate</text>
        <dbReference type="Rhea" id="RHEA:10464"/>
        <dbReference type="Rhea" id="RHEA-COMP:9593"/>
        <dbReference type="Rhea" id="RHEA-COMP:9597"/>
        <dbReference type="ChEBI" id="CHEBI:15377"/>
        <dbReference type="ChEBI" id="CHEBI:17029"/>
        <dbReference type="ChEBI" id="CHEBI:30089"/>
        <dbReference type="ChEBI" id="CHEBI:57704"/>
        <dbReference type="EC" id="3.5.1.41"/>
    </reaction>
    <physiologicalReaction direction="left-to-right" evidence="15">
        <dbReference type="Rhea" id="RHEA:10465"/>
    </physiologicalReaction>
</comment>
<feature type="domain" description="NodB homology" evidence="17">
    <location>
        <begin position="119"/>
        <end position="305"/>
    </location>
</feature>
<evidence type="ECO:0000256" key="9">
    <source>
        <dbReference type="ARBA" id="ARBA00023277"/>
    </source>
</evidence>
<dbReference type="GO" id="GO:0071555">
    <property type="term" value="P:cell wall organization"/>
    <property type="evidence" value="ECO:0007669"/>
    <property type="project" value="UniProtKB-KW"/>
</dbReference>
<dbReference type="InterPro" id="IPR011330">
    <property type="entry name" value="Glyco_hydro/deAcase_b/a-brl"/>
</dbReference>
<dbReference type="GO" id="GO:0004099">
    <property type="term" value="F:chitin deacetylase activity"/>
    <property type="evidence" value="ECO:0007669"/>
    <property type="project" value="UniProtKB-EC"/>
</dbReference>
<dbReference type="EMBL" id="LN483166">
    <property type="protein sequence ID" value="CED84454.1"/>
    <property type="molecule type" value="Genomic_DNA"/>
</dbReference>
<comment type="cofactor">
    <cofactor evidence="1">
        <name>Co(2+)</name>
        <dbReference type="ChEBI" id="CHEBI:48828"/>
    </cofactor>
</comment>
<proteinExistence type="predicted"/>
<dbReference type="GO" id="GO:0098552">
    <property type="term" value="C:side of membrane"/>
    <property type="evidence" value="ECO:0007669"/>
    <property type="project" value="UniProtKB-KW"/>
</dbReference>
<evidence type="ECO:0000256" key="12">
    <source>
        <dbReference type="ARBA" id="ARBA00023316"/>
    </source>
</evidence>
<evidence type="ECO:0000256" key="7">
    <source>
        <dbReference type="ARBA" id="ARBA00023136"/>
    </source>
</evidence>
<feature type="chain" id="PRO_5002522083" description="chitin deacetylase" evidence="16">
    <location>
        <begin position="19"/>
        <end position="435"/>
    </location>
</feature>
<feature type="signal peptide" evidence="16">
    <location>
        <begin position="1"/>
        <end position="18"/>
    </location>
</feature>
<protein>
    <recommendedName>
        <fullName evidence="14">chitin deacetylase</fullName>
        <ecNumber evidence="14">3.5.1.41</ecNumber>
    </recommendedName>
</protein>
<evidence type="ECO:0000259" key="17">
    <source>
        <dbReference type="PROSITE" id="PS51677"/>
    </source>
</evidence>
<dbReference type="PROSITE" id="PS51677">
    <property type="entry name" value="NODB"/>
    <property type="match status" value="1"/>
</dbReference>
<evidence type="ECO:0000256" key="8">
    <source>
        <dbReference type="ARBA" id="ARBA00023180"/>
    </source>
</evidence>
<reference evidence="18" key="1">
    <citation type="submission" date="2014-08" db="EMBL/GenBank/DDBJ databases">
        <authorList>
            <person name="Sharma Rahul"/>
            <person name="Thines Marco"/>
        </authorList>
    </citation>
    <scope>NUCLEOTIDE SEQUENCE</scope>
</reference>
<evidence type="ECO:0000256" key="15">
    <source>
        <dbReference type="ARBA" id="ARBA00048494"/>
    </source>
</evidence>
<keyword evidence="10" id="KW-0170">Cobalt</keyword>
<dbReference type="SUPFAM" id="SSF88713">
    <property type="entry name" value="Glycoside hydrolase/deacetylase"/>
    <property type="match status" value="1"/>
</dbReference>
<evidence type="ECO:0000256" key="10">
    <source>
        <dbReference type="ARBA" id="ARBA00023285"/>
    </source>
</evidence>
<sequence>MPSPTSLVLLAFLSSALAAPSIVDLHKLFPRQSSDLAVGSDAWKASYPSAQSTPTDIPQAWLDALNTAVAAGKIPNIVPATMTNGWPSYSDGSDPSSAKICHYTVGCVASTDRINAPDGMMGVAQDDGPLAPGVALVDFYNEKNISSTHFYIGSNVVYNVDVMQHAMTVPGQHFAVHTWTHPYMSSLTNAQVVAELGWTMKVIADVNGGKIPAWWRPPYGDVDNRVRAIASEVFGLTTVIWNQDTADWTLGTTGKVADITNNLQGFINGAKSPGLLILEHELYTGCVDAFKSVYPSMVSQGWDMRSIPDLWGENWYKNAVDESSAISNVGIVGSTNVTASAATSASASSVASASSAASSSYSAQASGSVSSTSVSSMSGVSSSVRASSSASARSTSASAFASASAVSSTSGATFGVRTTLGLGAVALVVFIASLA</sequence>
<dbReference type="Pfam" id="PF01522">
    <property type="entry name" value="Polysacc_deac_1"/>
    <property type="match status" value="1"/>
</dbReference>
<dbReference type="InterPro" id="IPR050248">
    <property type="entry name" value="Polysacc_deacetylase_ArnD"/>
</dbReference>